<accession>A0A840YCN0</accession>
<evidence type="ECO:0000256" key="1">
    <source>
        <dbReference type="SAM" id="MobiDB-lite"/>
    </source>
</evidence>
<gene>
    <name evidence="2" type="ORF">FHS88_003815</name>
</gene>
<protein>
    <submittedName>
        <fullName evidence="2">Uncharacterized protein</fullName>
    </submittedName>
</protein>
<organism evidence="2 3">
    <name type="scientific">Neoroseomonas alkaliterrae</name>
    <dbReference type="NCBI Taxonomy" id="1452450"/>
    <lineage>
        <taxon>Bacteria</taxon>
        <taxon>Pseudomonadati</taxon>
        <taxon>Pseudomonadota</taxon>
        <taxon>Alphaproteobacteria</taxon>
        <taxon>Acetobacterales</taxon>
        <taxon>Acetobacteraceae</taxon>
        <taxon>Neoroseomonas</taxon>
    </lineage>
</organism>
<feature type="region of interest" description="Disordered" evidence="1">
    <location>
        <begin position="125"/>
        <end position="171"/>
    </location>
</feature>
<reference evidence="2 3" key="1">
    <citation type="submission" date="2020-08" db="EMBL/GenBank/DDBJ databases">
        <title>Genomic Encyclopedia of Type Strains, Phase IV (KMG-IV): sequencing the most valuable type-strain genomes for metagenomic binning, comparative biology and taxonomic classification.</title>
        <authorList>
            <person name="Goeker M."/>
        </authorList>
    </citation>
    <scope>NUCLEOTIDE SEQUENCE [LARGE SCALE GENOMIC DNA]</scope>
    <source>
        <strain evidence="2 3">DSM 25895</strain>
    </source>
</reference>
<feature type="compositionally biased region" description="Basic and acidic residues" evidence="1">
    <location>
        <begin position="14"/>
        <end position="29"/>
    </location>
</feature>
<dbReference type="AlphaFoldDB" id="A0A840YCN0"/>
<name>A0A840YCN0_9PROT</name>
<sequence>MSSVTSRSAAEQPLLERAHPLEIPPDHQRPAAGQRRGQHQHRRLRPVGAADRAFAPAGLGRHPGEVAGDALPPRRGQQVVLRAGAVGRHARLDRQGDAAQAGQRARLQQHAHAALDLLRRLARGEACGHPPGHAAHQRSARDGQKQVQQRHAEGGGPREGPARGRLSHRRG</sequence>
<dbReference type="RefSeq" id="WP_184487050.1">
    <property type="nucleotide sequence ID" value="NZ_JAAEDJ010000043.1"/>
</dbReference>
<dbReference type="Proteomes" id="UP000562254">
    <property type="component" value="Unassembled WGS sequence"/>
</dbReference>
<proteinExistence type="predicted"/>
<dbReference type="EMBL" id="JACIJE010000015">
    <property type="protein sequence ID" value="MBB5691654.1"/>
    <property type="molecule type" value="Genomic_DNA"/>
</dbReference>
<evidence type="ECO:0000313" key="3">
    <source>
        <dbReference type="Proteomes" id="UP000562254"/>
    </source>
</evidence>
<feature type="compositionally biased region" description="Basic residues" evidence="1">
    <location>
        <begin position="36"/>
        <end position="45"/>
    </location>
</feature>
<feature type="region of interest" description="Disordered" evidence="1">
    <location>
        <begin position="1"/>
        <end position="74"/>
    </location>
</feature>
<evidence type="ECO:0000313" key="2">
    <source>
        <dbReference type="EMBL" id="MBB5691654.1"/>
    </source>
</evidence>
<keyword evidence="3" id="KW-1185">Reference proteome</keyword>
<comment type="caution">
    <text evidence="2">The sequence shown here is derived from an EMBL/GenBank/DDBJ whole genome shotgun (WGS) entry which is preliminary data.</text>
</comment>